<evidence type="ECO:0000313" key="2">
    <source>
        <dbReference type="Proteomes" id="UP000469950"/>
    </source>
</evidence>
<name>A0A833JVN5_MARNT</name>
<dbReference type="AlphaFoldDB" id="A0A833JVN5"/>
<evidence type="ECO:0000313" key="1">
    <source>
        <dbReference type="EMBL" id="KAE8546985.1"/>
    </source>
</evidence>
<comment type="caution">
    <text evidence="1">The sequence shown here is derived from an EMBL/GenBank/DDBJ whole genome shotgun (WGS) entry which is preliminary data.</text>
</comment>
<protein>
    <submittedName>
        <fullName evidence="1">Uncharacterized protein</fullName>
    </submittedName>
</protein>
<dbReference type="RefSeq" id="WP_153739964.1">
    <property type="nucleotide sequence ID" value="NZ_WBMP01000002.1"/>
</dbReference>
<dbReference type="EMBL" id="WBMP01000002">
    <property type="protein sequence ID" value="KAE8546985.1"/>
    <property type="molecule type" value="Genomic_DNA"/>
</dbReference>
<sequence>MNKLPAFLVSTGRAKRWGRFVAAATLSIFASSTAGTPTLSGIESGEAELKSGQLMYIVGAGFGSKDQSAPILYDHTDVTWENGIANKYQSTFKDMTLVKRVGVDPNTIWTKPSLPEEHSTGMLVTNSRQTRDGELGAHYYGKGNVNFLGWPKASGGEKTAYQSSRMYSAFWIKLPFDLTNYYAIPAEKNPSSFITGGSESYGEEIKIEGVDGLGKVIAYENVGMLPNGWLFIEPPSGVSIKELTGKRIVGLDSGAEVVFPESSSLSKFDQYGFLSPRGKYARFWSDPSGTGYRFSLANLGLAGTGESIWANAFGSLSPKPGKWNLFEVEIDLGSSPSLTAWLNGMVYLASDNEWSEALKSSSVADATGLTIALLGIDDFMPVPFTVELDDIYLDKSLHRVLLCNLPTIEEVRSKGAHCEVQRPITWEDRKISVELKLGSLSQEKDSVYLYVFDSNGDVNAKGWELNKVNAPLPPQDFQAQ</sequence>
<proteinExistence type="predicted"/>
<gene>
    <name evidence="1" type="ORF">F6453_0665</name>
</gene>
<dbReference type="Proteomes" id="UP000469950">
    <property type="component" value="Unassembled WGS sequence"/>
</dbReference>
<reference evidence="1 2" key="1">
    <citation type="submission" date="2019-10" db="EMBL/GenBank/DDBJ databases">
        <title>Draft genome sequence of Marinobacter hydrocarbonoclasticus NCT7M from the microbiome of the marine copepod.</title>
        <authorList>
            <person name="Nuttall R."/>
            <person name="Sharma G."/>
            <person name="Moisander P."/>
        </authorList>
    </citation>
    <scope>NUCLEOTIDE SEQUENCE [LARGE SCALE GENOMIC DNA]</scope>
    <source>
        <strain evidence="1 2">NCT7M</strain>
    </source>
</reference>
<organism evidence="1 2">
    <name type="scientific">Marinobacter nauticus</name>
    <name type="common">Marinobacter hydrocarbonoclasticus</name>
    <name type="synonym">Marinobacter aquaeolei</name>
    <dbReference type="NCBI Taxonomy" id="2743"/>
    <lineage>
        <taxon>Bacteria</taxon>
        <taxon>Pseudomonadati</taxon>
        <taxon>Pseudomonadota</taxon>
        <taxon>Gammaproteobacteria</taxon>
        <taxon>Pseudomonadales</taxon>
        <taxon>Marinobacteraceae</taxon>
        <taxon>Marinobacter</taxon>
    </lineage>
</organism>
<accession>A0A833JVN5</accession>